<feature type="domain" description="LysM" evidence="5">
    <location>
        <begin position="170"/>
        <end position="216"/>
    </location>
</feature>
<feature type="domain" description="LysM" evidence="5">
    <location>
        <begin position="1"/>
        <end position="40"/>
    </location>
</feature>
<sequence>GDTCYDISQQHNVVLSEFYAWNPAVKADCIGLQADVYVCVGILPPRTTTTTTITTTTTSSSSSGISTPPPIQSGMADTCNNFYFVATGDSCYDIASTNAIPLATFYSWNPAVHTDCSGLQANVYVCVGIANSGPTTTTTSTSRSPSTMTTSSGIFTPTPTQPGMVANCGRFYRVQSGDGCWDLANALGIALDEFYAWNPAVGGDCSGLQADVYVCVVCKTSKFLPADGSYWNWQGHLTIRYIHTTLSELLLGTLCAYVTVGCLRLDITPPAPLTFACCRR</sequence>
<dbReference type="SMART" id="SM00257">
    <property type="entry name" value="LysM"/>
    <property type="match status" value="3"/>
</dbReference>
<evidence type="ECO:0000256" key="1">
    <source>
        <dbReference type="ARBA" id="ARBA00022669"/>
    </source>
</evidence>
<dbReference type="InterPro" id="IPR036779">
    <property type="entry name" value="LysM_dom_sf"/>
</dbReference>
<feature type="region of interest" description="Disordered" evidence="4">
    <location>
        <begin position="135"/>
        <end position="154"/>
    </location>
</feature>
<accession>A0ABR4GNQ3</accession>
<reference evidence="6 7" key="1">
    <citation type="submission" date="2024-07" db="EMBL/GenBank/DDBJ databases">
        <title>Section-level genome sequencing and comparative genomics of Aspergillus sections Usti and Cavernicolus.</title>
        <authorList>
            <consortium name="Lawrence Berkeley National Laboratory"/>
            <person name="Nybo J.L."/>
            <person name="Vesth T.C."/>
            <person name="Theobald S."/>
            <person name="Frisvad J.C."/>
            <person name="Larsen T.O."/>
            <person name="Kjaerboelling I."/>
            <person name="Rothschild-Mancinelli K."/>
            <person name="Lyhne E.K."/>
            <person name="Kogle M.E."/>
            <person name="Barry K."/>
            <person name="Clum A."/>
            <person name="Na H."/>
            <person name="Ledsgaard L."/>
            <person name="Lin J."/>
            <person name="Lipzen A."/>
            <person name="Kuo A."/>
            <person name="Riley R."/>
            <person name="Mondo S."/>
            <person name="Labutti K."/>
            <person name="Haridas S."/>
            <person name="Pangalinan J."/>
            <person name="Salamov A.A."/>
            <person name="Simmons B.A."/>
            <person name="Magnuson J.K."/>
            <person name="Chen J."/>
            <person name="Drula E."/>
            <person name="Henrissat B."/>
            <person name="Wiebenga A."/>
            <person name="Lubbers R.J."/>
            <person name="Gomes A.C."/>
            <person name="Makela M.R."/>
            <person name="Stajich J."/>
            <person name="Grigoriev I.V."/>
            <person name="Mortensen U.H."/>
            <person name="De Vries R.P."/>
            <person name="Baker S.E."/>
            <person name="Andersen M.R."/>
        </authorList>
    </citation>
    <scope>NUCLEOTIDE SEQUENCE [LARGE SCALE GENOMIC DNA]</scope>
    <source>
        <strain evidence="6 7">CBS 209.92</strain>
    </source>
</reference>
<keyword evidence="7" id="KW-1185">Reference proteome</keyword>
<evidence type="ECO:0000259" key="5">
    <source>
        <dbReference type="PROSITE" id="PS51782"/>
    </source>
</evidence>
<proteinExistence type="predicted"/>
<feature type="domain" description="LysM" evidence="5">
    <location>
        <begin position="81"/>
        <end position="127"/>
    </location>
</feature>
<dbReference type="InterPro" id="IPR052210">
    <property type="entry name" value="LysM1-like"/>
</dbReference>
<protein>
    <recommendedName>
        <fullName evidence="5">LysM domain-containing protein</fullName>
    </recommendedName>
</protein>
<dbReference type="Gene3D" id="3.10.350.10">
    <property type="entry name" value="LysM domain"/>
    <property type="match status" value="3"/>
</dbReference>
<dbReference type="InterPro" id="IPR018392">
    <property type="entry name" value="LysM"/>
</dbReference>
<dbReference type="Pfam" id="PF01476">
    <property type="entry name" value="LysM"/>
    <property type="match status" value="3"/>
</dbReference>
<keyword evidence="1" id="KW-0147">Chitin-binding</keyword>
<gene>
    <name evidence="6" type="ORF">BJX66DRAFT_350914</name>
</gene>
<evidence type="ECO:0000313" key="7">
    <source>
        <dbReference type="Proteomes" id="UP001610563"/>
    </source>
</evidence>
<evidence type="ECO:0000256" key="2">
    <source>
        <dbReference type="ARBA" id="ARBA00022729"/>
    </source>
</evidence>
<evidence type="ECO:0000313" key="6">
    <source>
        <dbReference type="EMBL" id="KAL2800130.1"/>
    </source>
</evidence>
<feature type="compositionally biased region" description="Low complexity" evidence="4">
    <location>
        <begin position="135"/>
        <end position="153"/>
    </location>
</feature>
<dbReference type="SUPFAM" id="SSF54106">
    <property type="entry name" value="LysM domain"/>
    <property type="match status" value="2"/>
</dbReference>
<evidence type="ECO:0000256" key="3">
    <source>
        <dbReference type="ARBA" id="ARBA00023026"/>
    </source>
</evidence>
<dbReference type="CDD" id="cd00118">
    <property type="entry name" value="LysM"/>
    <property type="match status" value="3"/>
</dbReference>
<dbReference type="Proteomes" id="UP001610563">
    <property type="component" value="Unassembled WGS sequence"/>
</dbReference>
<keyword evidence="2" id="KW-0732">Signal</keyword>
<comment type="caution">
    <text evidence="6">The sequence shown here is derived from an EMBL/GenBank/DDBJ whole genome shotgun (WGS) entry which is preliminary data.</text>
</comment>
<evidence type="ECO:0000256" key="4">
    <source>
        <dbReference type="SAM" id="MobiDB-lite"/>
    </source>
</evidence>
<name>A0ABR4GNQ3_9EURO</name>
<organism evidence="6 7">
    <name type="scientific">Aspergillus keveii</name>
    <dbReference type="NCBI Taxonomy" id="714993"/>
    <lineage>
        <taxon>Eukaryota</taxon>
        <taxon>Fungi</taxon>
        <taxon>Dikarya</taxon>
        <taxon>Ascomycota</taxon>
        <taxon>Pezizomycotina</taxon>
        <taxon>Eurotiomycetes</taxon>
        <taxon>Eurotiomycetidae</taxon>
        <taxon>Eurotiales</taxon>
        <taxon>Aspergillaceae</taxon>
        <taxon>Aspergillus</taxon>
        <taxon>Aspergillus subgen. Nidulantes</taxon>
    </lineage>
</organism>
<dbReference type="PANTHER" id="PTHR34997">
    <property type="entry name" value="AM15"/>
    <property type="match status" value="1"/>
</dbReference>
<feature type="non-terminal residue" evidence="6">
    <location>
        <position position="1"/>
    </location>
</feature>
<keyword evidence="3" id="KW-0843">Virulence</keyword>
<dbReference type="PROSITE" id="PS51782">
    <property type="entry name" value="LYSM"/>
    <property type="match status" value="3"/>
</dbReference>
<dbReference type="PANTHER" id="PTHR34997:SF2">
    <property type="entry name" value="LYSM DOMAIN-CONTAINING PROTEIN-RELATED"/>
    <property type="match status" value="1"/>
</dbReference>
<dbReference type="EMBL" id="JBFTWV010000004">
    <property type="protein sequence ID" value="KAL2800130.1"/>
    <property type="molecule type" value="Genomic_DNA"/>
</dbReference>